<dbReference type="PRINTS" id="PR01161">
    <property type="entry name" value="TUBULIN"/>
</dbReference>
<dbReference type="InterPro" id="IPR004057">
    <property type="entry name" value="Epsilon_tubulin"/>
</dbReference>
<dbReference type="FunFam" id="3.40.50.1440:FF:000049">
    <property type="entry name" value="Tubulin gamma chain"/>
    <property type="match status" value="1"/>
</dbReference>
<dbReference type="PRINTS" id="PR01519">
    <property type="entry name" value="EPSLNTUBULIN"/>
</dbReference>
<dbReference type="SUPFAM" id="SSF55307">
    <property type="entry name" value="Tubulin C-terminal domain-like"/>
    <property type="match status" value="1"/>
</dbReference>
<dbReference type="SUPFAM" id="SSF52490">
    <property type="entry name" value="Tubulin nucleotide-binding domain-like"/>
    <property type="match status" value="1"/>
</dbReference>
<feature type="region of interest" description="Disordered" evidence="6">
    <location>
        <begin position="313"/>
        <end position="336"/>
    </location>
</feature>
<evidence type="ECO:0000259" key="8">
    <source>
        <dbReference type="SMART" id="SM00865"/>
    </source>
</evidence>
<comment type="similarity">
    <text evidence="1 5">Belongs to the tubulin family.</text>
</comment>
<proteinExistence type="inferred from homology"/>
<accession>A0A835YXS9</accession>
<dbReference type="OrthoDB" id="1662883at2759"/>
<dbReference type="PANTHER" id="PTHR11588">
    <property type="entry name" value="TUBULIN"/>
    <property type="match status" value="1"/>
</dbReference>
<dbReference type="AlphaFoldDB" id="A0A835YXS9"/>
<dbReference type="InterPro" id="IPR018316">
    <property type="entry name" value="Tubulin/FtsZ_2-layer-sand-dom"/>
</dbReference>
<dbReference type="GO" id="GO:0005874">
    <property type="term" value="C:microtubule"/>
    <property type="evidence" value="ECO:0007669"/>
    <property type="project" value="UniProtKB-KW"/>
</dbReference>
<dbReference type="InterPro" id="IPR008280">
    <property type="entry name" value="Tub_FtsZ_C"/>
</dbReference>
<protein>
    <submittedName>
        <fullName evidence="9">Tubulin/FtsZ family, GTPase domain-containing protein</fullName>
    </submittedName>
</protein>
<dbReference type="Pfam" id="PF00091">
    <property type="entry name" value="Tubulin"/>
    <property type="match status" value="1"/>
</dbReference>
<feature type="domain" description="Tubulin/FtsZ 2-layer sandwich" evidence="8">
    <location>
        <begin position="282"/>
        <end position="430"/>
    </location>
</feature>
<evidence type="ECO:0000256" key="5">
    <source>
        <dbReference type="RuleBase" id="RU000352"/>
    </source>
</evidence>
<feature type="domain" description="Tubulin/FtsZ GTPase" evidence="7">
    <location>
        <begin position="60"/>
        <end position="280"/>
    </location>
</feature>
<dbReference type="InterPro" id="IPR003008">
    <property type="entry name" value="Tubulin_FtsZ_GTPase"/>
</dbReference>
<dbReference type="PROSITE" id="PS00227">
    <property type="entry name" value="TUBULIN"/>
    <property type="match status" value="1"/>
</dbReference>
<dbReference type="CDD" id="cd02190">
    <property type="entry name" value="epsilon_tubulin"/>
    <property type="match status" value="1"/>
</dbReference>
<dbReference type="Proteomes" id="UP000664859">
    <property type="component" value="Unassembled WGS sequence"/>
</dbReference>
<evidence type="ECO:0000313" key="9">
    <source>
        <dbReference type="EMBL" id="KAG5183531.1"/>
    </source>
</evidence>
<dbReference type="EMBL" id="JAFCMP010000201">
    <property type="protein sequence ID" value="KAG5183531.1"/>
    <property type="molecule type" value="Genomic_DNA"/>
</dbReference>
<dbReference type="SMART" id="SM00865">
    <property type="entry name" value="Tubulin_C"/>
    <property type="match status" value="1"/>
</dbReference>
<evidence type="ECO:0000256" key="1">
    <source>
        <dbReference type="ARBA" id="ARBA00009636"/>
    </source>
</evidence>
<dbReference type="InterPro" id="IPR000217">
    <property type="entry name" value="Tubulin"/>
</dbReference>
<dbReference type="Gene3D" id="3.40.50.1440">
    <property type="entry name" value="Tubulin/FtsZ, GTPase domain"/>
    <property type="match status" value="1"/>
</dbReference>
<dbReference type="InterPro" id="IPR036525">
    <property type="entry name" value="Tubulin/FtsZ_GTPase_sf"/>
</dbReference>
<evidence type="ECO:0000256" key="4">
    <source>
        <dbReference type="ARBA" id="ARBA00023134"/>
    </source>
</evidence>
<organism evidence="9 10">
    <name type="scientific">Tribonema minus</name>
    <dbReference type="NCBI Taxonomy" id="303371"/>
    <lineage>
        <taxon>Eukaryota</taxon>
        <taxon>Sar</taxon>
        <taxon>Stramenopiles</taxon>
        <taxon>Ochrophyta</taxon>
        <taxon>PX clade</taxon>
        <taxon>Xanthophyceae</taxon>
        <taxon>Tribonematales</taxon>
        <taxon>Tribonemataceae</taxon>
        <taxon>Tribonema</taxon>
    </lineage>
</organism>
<keyword evidence="10" id="KW-1185">Reference proteome</keyword>
<sequence length="487" mass="52254">MPRELITIQVGQCGNQIGRCFWQQALAEHASAAAALGGRATSATYDDCMSSFFRNVDPRSGRDLGVGTPLAALKARAVLVDMEDGVVNETLNGPLGELFDQRQLVTDVYGAGNNWAHGYAAYGPQYGDALLEAVRAAAEKCESLQSFFLMHSMGGGTGSGLGTYLLSLLEDSFPEVLRMVTAVFPSQDDDVVTSPYNAVLALRHLTDHADCAMPVDNQSLLSIAAATATAAAASSIADRGRRSSTGALSSSASSGPGFDGMNSIVASLMADVTASARFPGSLNVDLNEIATNLVPFPRMHYLVSALSPLRVPPPPQQMARRASLPAPERGPRGTMPRLIADALSPTRQLMRCDPARSRFLACSLLLRGDVTVSEANVGVEKLRGSLDMVHWNREGFKVGLCNVPPPGLQRSLLCLSNNCCVAQSFEDLRQQFCKLYTRRAMVHHYTQFVDQSVFDEALESVTALIADYEELNTAPAPAHKQWAEPAF</sequence>
<comment type="caution">
    <text evidence="9">The sequence shown here is derived from an EMBL/GenBank/DDBJ whole genome shotgun (WGS) entry which is preliminary data.</text>
</comment>
<dbReference type="Gene3D" id="1.10.287.600">
    <property type="entry name" value="Helix hairpin bin"/>
    <property type="match status" value="1"/>
</dbReference>
<dbReference type="SMART" id="SM00864">
    <property type="entry name" value="Tubulin"/>
    <property type="match status" value="1"/>
</dbReference>
<dbReference type="GO" id="GO:0005525">
    <property type="term" value="F:GTP binding"/>
    <property type="evidence" value="ECO:0007669"/>
    <property type="project" value="UniProtKB-UniRule"/>
</dbReference>
<dbReference type="GO" id="GO:0007017">
    <property type="term" value="P:microtubule-based process"/>
    <property type="evidence" value="ECO:0007669"/>
    <property type="project" value="InterPro"/>
</dbReference>
<evidence type="ECO:0000256" key="6">
    <source>
        <dbReference type="SAM" id="MobiDB-lite"/>
    </source>
</evidence>
<dbReference type="InterPro" id="IPR017975">
    <property type="entry name" value="Tubulin_CS"/>
</dbReference>
<evidence type="ECO:0000259" key="7">
    <source>
        <dbReference type="SMART" id="SM00864"/>
    </source>
</evidence>
<evidence type="ECO:0000256" key="2">
    <source>
        <dbReference type="ARBA" id="ARBA00022701"/>
    </source>
</evidence>
<dbReference type="InterPro" id="IPR023123">
    <property type="entry name" value="Tubulin_C"/>
</dbReference>
<name>A0A835YXS9_9STRA</name>
<gene>
    <name evidence="9" type="ORF">JKP88DRAFT_269799</name>
</gene>
<keyword evidence="4 5" id="KW-0342">GTP-binding</keyword>
<keyword evidence="3 5" id="KW-0547">Nucleotide-binding</keyword>
<dbReference type="Pfam" id="PF03953">
    <property type="entry name" value="Tubulin_C"/>
    <property type="match status" value="1"/>
</dbReference>
<evidence type="ECO:0000313" key="10">
    <source>
        <dbReference type="Proteomes" id="UP000664859"/>
    </source>
</evidence>
<evidence type="ECO:0000256" key="3">
    <source>
        <dbReference type="ARBA" id="ARBA00022741"/>
    </source>
</evidence>
<reference evidence="9" key="1">
    <citation type="submission" date="2021-02" db="EMBL/GenBank/DDBJ databases">
        <title>First Annotated Genome of the Yellow-green Alga Tribonema minus.</title>
        <authorList>
            <person name="Mahan K.M."/>
        </authorList>
    </citation>
    <scope>NUCLEOTIDE SEQUENCE</scope>
    <source>
        <strain evidence="9">UTEX B ZZ1240</strain>
    </source>
</reference>
<keyword evidence="2 5" id="KW-0493">Microtubule</keyword>